<organism evidence="24 25">
    <name type="scientific">Denitrobaculum tricleocarpae</name>
    <dbReference type="NCBI Taxonomy" id="2591009"/>
    <lineage>
        <taxon>Bacteria</taxon>
        <taxon>Pseudomonadati</taxon>
        <taxon>Pseudomonadota</taxon>
        <taxon>Alphaproteobacteria</taxon>
        <taxon>Rhodospirillales</taxon>
        <taxon>Rhodospirillaceae</taxon>
        <taxon>Denitrobaculum</taxon>
    </lineage>
</organism>
<keyword evidence="7 18" id="KW-0560">Oxidoreductase</keyword>
<dbReference type="InterPro" id="IPR024082">
    <property type="entry name" value="PRODH_PutA_dom_II"/>
</dbReference>
<dbReference type="EC" id="1.5.5.2" evidence="18"/>
<comment type="pathway">
    <text evidence="2 18">Amino-acid degradation; L-proline degradation into L-glutamate; L-glutamate from L-proline: step 1/2.</text>
</comment>
<evidence type="ECO:0000313" key="24">
    <source>
        <dbReference type="EMBL" id="TQV82039.1"/>
    </source>
</evidence>
<evidence type="ECO:0000256" key="7">
    <source>
        <dbReference type="ARBA" id="ARBA00023002"/>
    </source>
</evidence>
<dbReference type="InterPro" id="IPR050485">
    <property type="entry name" value="Proline_metab_enzyme"/>
</dbReference>
<keyword evidence="8 18" id="KW-0805">Transcription regulation</keyword>
<keyword evidence="12 18" id="KW-0804">Transcription</keyword>
<feature type="domain" description="Aldehyde dehydrogenase" evidence="20">
    <location>
        <begin position="568"/>
        <end position="1029"/>
    </location>
</feature>
<dbReference type="SUPFAM" id="SSF53720">
    <property type="entry name" value="ALDH-like"/>
    <property type="match status" value="1"/>
</dbReference>
<dbReference type="InterPro" id="IPR016162">
    <property type="entry name" value="Ald_DH_N"/>
</dbReference>
<gene>
    <name evidence="24" type="primary">putA</name>
    <name evidence="24" type="ORF">FKG95_07335</name>
</gene>
<keyword evidence="4 18" id="KW-0678">Repressor</keyword>
<dbReference type="CDD" id="cd07125">
    <property type="entry name" value="ALDH_PutA-P5CDH"/>
    <property type="match status" value="1"/>
</dbReference>
<dbReference type="Proteomes" id="UP000315252">
    <property type="component" value="Unassembled WGS sequence"/>
</dbReference>
<dbReference type="NCBIfam" id="NF008869">
    <property type="entry name" value="PRK11904.1"/>
    <property type="match status" value="1"/>
</dbReference>
<dbReference type="RefSeq" id="WP_142895670.1">
    <property type="nucleotide sequence ID" value="NZ_ML660053.1"/>
</dbReference>
<evidence type="ECO:0000256" key="13">
    <source>
        <dbReference type="ARBA" id="ARBA00023268"/>
    </source>
</evidence>
<comment type="similarity">
    <text evidence="17 18">In the C-terminal section; belongs to the aldehyde dehydrogenase family.</text>
</comment>
<dbReference type="EMBL" id="VHSH01000002">
    <property type="protein sequence ID" value="TQV82039.1"/>
    <property type="molecule type" value="Genomic_DNA"/>
</dbReference>
<proteinExistence type="inferred from homology"/>
<dbReference type="GO" id="GO:0003842">
    <property type="term" value="F:L-glutamate gamma-semialdehyde dehydrogenase activity"/>
    <property type="evidence" value="ECO:0007669"/>
    <property type="project" value="UniProtKB-UniRule"/>
</dbReference>
<feature type="domain" description="Proline dehydrogenase PutA" evidence="22">
    <location>
        <begin position="67"/>
        <end position="180"/>
    </location>
</feature>
<dbReference type="SUPFAM" id="SSF81935">
    <property type="entry name" value="N-terminal domain of bifunctional PutA protein"/>
    <property type="match status" value="1"/>
</dbReference>
<dbReference type="InterPro" id="IPR041349">
    <property type="entry name" value="PRODH"/>
</dbReference>
<dbReference type="GO" id="GO:0010133">
    <property type="term" value="P:L-proline catabolic process to L-glutamate"/>
    <property type="evidence" value="ECO:0007669"/>
    <property type="project" value="UniProtKB-UniRule"/>
</dbReference>
<comment type="catalytic activity">
    <reaction evidence="14 18">
        <text>L-glutamate 5-semialdehyde + NAD(+) + H2O = L-glutamate + NADH + 2 H(+)</text>
        <dbReference type="Rhea" id="RHEA:30235"/>
        <dbReference type="ChEBI" id="CHEBI:15377"/>
        <dbReference type="ChEBI" id="CHEBI:15378"/>
        <dbReference type="ChEBI" id="CHEBI:29985"/>
        <dbReference type="ChEBI" id="CHEBI:57540"/>
        <dbReference type="ChEBI" id="CHEBI:57945"/>
        <dbReference type="ChEBI" id="CHEBI:58066"/>
        <dbReference type="EC" id="1.2.1.88"/>
    </reaction>
</comment>
<dbReference type="Pfam" id="PF18327">
    <property type="entry name" value="PRODH"/>
    <property type="match status" value="1"/>
</dbReference>
<dbReference type="OrthoDB" id="9812625at2"/>
<dbReference type="Gene3D" id="1.20.5.460">
    <property type="entry name" value="Single helix bin"/>
    <property type="match status" value="1"/>
</dbReference>
<dbReference type="GO" id="GO:0004657">
    <property type="term" value="F:proline dehydrogenase activity"/>
    <property type="evidence" value="ECO:0007669"/>
    <property type="project" value="UniProtKB-UniRule"/>
</dbReference>
<dbReference type="Pfam" id="PF14850">
    <property type="entry name" value="Pro_dh-DNA_bdg"/>
    <property type="match status" value="1"/>
</dbReference>
<comment type="cofactor">
    <cofactor evidence="1 18">
        <name>FAD</name>
        <dbReference type="ChEBI" id="CHEBI:57692"/>
    </cofactor>
</comment>
<protein>
    <recommendedName>
        <fullName evidence="18">Bifunctional protein PutA</fullName>
    </recommendedName>
    <domain>
        <recommendedName>
            <fullName evidence="18">Proline dehydrogenase</fullName>
            <ecNumber evidence="18">1.5.5.2</ecNumber>
        </recommendedName>
        <alternativeName>
            <fullName evidence="18">Proline oxidase</fullName>
        </alternativeName>
    </domain>
    <domain>
        <recommendedName>
            <fullName evidence="18">Delta-1-pyrroline-5-carboxylate dehydrogenase</fullName>
            <shortName evidence="18">P5C dehydrogenase</shortName>
            <ecNumber evidence="18">1.2.1.88</ecNumber>
        </recommendedName>
        <alternativeName>
            <fullName evidence="18">L-glutamate gamma-semialdehyde dehydrogenase</fullName>
        </alternativeName>
    </domain>
</protein>
<reference evidence="24 25" key="1">
    <citation type="submission" date="2019-06" db="EMBL/GenBank/DDBJ databases">
        <title>Whole genome sequence for Rhodospirillaceae sp. R148.</title>
        <authorList>
            <person name="Wang G."/>
        </authorList>
    </citation>
    <scope>NUCLEOTIDE SEQUENCE [LARGE SCALE GENOMIC DNA]</scope>
    <source>
        <strain evidence="24 25">R148</strain>
    </source>
</reference>
<feature type="domain" description="Proline dehydrogenase" evidence="21">
    <location>
        <begin position="190"/>
        <end position="484"/>
    </location>
</feature>
<evidence type="ECO:0000259" key="22">
    <source>
        <dbReference type="Pfam" id="PF14850"/>
    </source>
</evidence>
<dbReference type="Gene3D" id="3.20.20.220">
    <property type="match status" value="1"/>
</dbReference>
<dbReference type="PIRSF" id="PIRSF000197">
    <property type="entry name" value="Bifunct_PutA"/>
    <property type="match status" value="1"/>
</dbReference>
<dbReference type="InterPro" id="IPR016160">
    <property type="entry name" value="Ald_DH_CS_CYS"/>
</dbReference>
<dbReference type="UniPathway" id="UPA00261">
    <property type="reaction ID" value="UER00373"/>
</dbReference>
<dbReference type="GO" id="GO:0003700">
    <property type="term" value="F:DNA-binding transcription factor activity"/>
    <property type="evidence" value="ECO:0007669"/>
    <property type="project" value="InterPro"/>
</dbReference>
<dbReference type="Gene3D" id="3.40.309.10">
    <property type="entry name" value="Aldehyde Dehydrogenase, Chain A, domain 2"/>
    <property type="match status" value="1"/>
</dbReference>
<dbReference type="InterPro" id="IPR024089">
    <property type="entry name" value="PRODH_PutA_dom_I/II"/>
</dbReference>
<evidence type="ECO:0000256" key="8">
    <source>
        <dbReference type="ARBA" id="ARBA00023015"/>
    </source>
</evidence>
<evidence type="ECO:0000256" key="11">
    <source>
        <dbReference type="ARBA" id="ARBA00023125"/>
    </source>
</evidence>
<dbReference type="InterPro" id="IPR002872">
    <property type="entry name" value="Proline_DH_dom"/>
</dbReference>
<dbReference type="FunFam" id="3.20.20.220:FF:000004">
    <property type="entry name" value="Bifunctional protein PutA"/>
    <property type="match status" value="1"/>
</dbReference>
<evidence type="ECO:0000259" key="21">
    <source>
        <dbReference type="Pfam" id="PF01619"/>
    </source>
</evidence>
<evidence type="ECO:0000256" key="2">
    <source>
        <dbReference type="ARBA" id="ARBA00004739"/>
    </source>
</evidence>
<comment type="caution">
    <text evidence="24">The sequence shown here is derived from an EMBL/GenBank/DDBJ whole genome shotgun (WGS) entry which is preliminary data.</text>
</comment>
<dbReference type="EC" id="1.2.1.88" evidence="18"/>
<evidence type="ECO:0000256" key="15">
    <source>
        <dbReference type="ARBA" id="ARBA00048779"/>
    </source>
</evidence>
<feature type="active site" evidence="19">
    <location>
        <position position="836"/>
    </location>
</feature>
<dbReference type="PANTHER" id="PTHR42862">
    <property type="entry name" value="DELTA-1-PYRROLINE-5-CARBOXYLATE DEHYDROGENASE 1, ISOFORM A-RELATED"/>
    <property type="match status" value="1"/>
</dbReference>
<comment type="function">
    <text evidence="18">Oxidizes proline to glutamate for use as a carbon and nitrogen source.</text>
</comment>
<keyword evidence="6 18" id="KW-0274">FAD</keyword>
<dbReference type="Gene3D" id="3.40.605.10">
    <property type="entry name" value="Aldehyde Dehydrogenase, Chain A, domain 1"/>
    <property type="match status" value="1"/>
</dbReference>
<evidence type="ECO:0000256" key="4">
    <source>
        <dbReference type="ARBA" id="ARBA00022491"/>
    </source>
</evidence>
<evidence type="ECO:0000256" key="14">
    <source>
        <dbReference type="ARBA" id="ARBA00048142"/>
    </source>
</evidence>
<evidence type="ECO:0000256" key="5">
    <source>
        <dbReference type="ARBA" id="ARBA00022630"/>
    </source>
</evidence>
<sequence length="1045" mass="112866">MIIDPSLAQTSDLRTAIREAYRADEAQVVRSLLGEVELPHDALDRIAERARALVAEVRRSRIGQGGIDAFMHEFELSSKEGVVLMCLAEALLRVPDAHTLDKLIKDKIATADWQAHLGHSDSIFVNASTWALMLTGRVVKLEDDDTKDFGGVLRRMVHRSGEPVIRTAISRAMRILGQQFVMGRDIQEAVKRAKPDEAKGYRYSYDMLGEGARTMADADRYFEAYTHAIVAIGAAAAGRAVNDAPGISVKLSALHPRYEFAQRGRVMTEVVPRLKALALDAARLGIGLTVDAEEADRLDLSLDVIEALSGDPDLAGWSGFGLAVQAYQKRAPFVLDWLASVAARHNRRFMVRLVKGAYWDTEVKLAQTEGLSGYPVYTRKVSTDVSYLACVKKLFADPAAFYPQFATHNAHTVAAILELSNGSEDYEFQRLHGMGEALYAQIVGPAKMNRPVRIYAPVGSHEDLLAYLVRRLLENGANSSFVNRIQDEKLPIDEIIADPVVAAQRLDIIPHPKIPLPVGLYGSERANSAGLDLNAPQELAPLGREMERAAKRGWVGAPLVAGQEAGGETRMVQNPADLSDKVGEVRWSTPEDIETAVARADRAAPSWNATPATERAACLRRLADLMESNRANLMALCVREAGKTIADAIAEVREAVDFCRYYAARACEEFSEPKRLPGPTGETNEISLHGRGVFLCISPWNFPLAIFTGQISAALAAGNAVIAKPAEQTGMIATEAVKLMHRAGVPGDVLHLLPGDGAKVGSQLVRDQRISGVAFTGSTETARLINQALAAREGPIVPLIAETGGQNAMIVDSTALPEQVVNDVVASSFQSAGQRCSALRVLFLQQDIADRVITMLSGAMDELRVGDPARLSTDVGPVIDGEAKAVLEAHITRMQKEGRLLNRTGLAKEASKGTFVAPAAFEINSVAQLKREVFGPVLHVVRFQAERLDAVIDAINTAGYGLTFGIHSRIDSTIEHVLKRLRVGNAYVNRNTIGAVVGVQPFGGEGLSGTGPKAGGPHYLHRYATERTVTTDTTAAGGNASLMSI</sequence>
<dbReference type="InterPro" id="IPR016161">
    <property type="entry name" value="Ald_DH/histidinol_DH"/>
</dbReference>
<evidence type="ECO:0000256" key="10">
    <source>
        <dbReference type="ARBA" id="ARBA00023062"/>
    </source>
</evidence>
<dbReference type="NCBIfam" id="TIGR01238">
    <property type="entry name" value="D1pyr5carbox3"/>
    <property type="match status" value="1"/>
</dbReference>
<dbReference type="FunFam" id="3.40.309.10:FF:000005">
    <property type="entry name" value="1-pyrroline-5-carboxylate dehydrogenase 1"/>
    <property type="match status" value="1"/>
</dbReference>
<name>A0A545TXU5_9PROT</name>
<evidence type="ECO:0000256" key="6">
    <source>
        <dbReference type="ARBA" id="ARBA00022827"/>
    </source>
</evidence>
<dbReference type="SUPFAM" id="SSF51730">
    <property type="entry name" value="FAD-linked oxidoreductase"/>
    <property type="match status" value="1"/>
</dbReference>
<dbReference type="PANTHER" id="PTHR42862:SF1">
    <property type="entry name" value="DELTA-1-PYRROLINE-5-CARBOXYLATE DEHYDROGENASE 2, ISOFORM A-RELATED"/>
    <property type="match status" value="1"/>
</dbReference>
<evidence type="ECO:0000256" key="3">
    <source>
        <dbReference type="ARBA" id="ARBA00004786"/>
    </source>
</evidence>
<accession>A0A545TXU5</accession>
<evidence type="ECO:0000313" key="25">
    <source>
        <dbReference type="Proteomes" id="UP000315252"/>
    </source>
</evidence>
<keyword evidence="9 18" id="KW-0520">NAD</keyword>
<dbReference type="InterPro" id="IPR024090">
    <property type="entry name" value="PRODH_PutA_dom_I"/>
</dbReference>
<keyword evidence="25" id="KW-1185">Reference proteome</keyword>
<dbReference type="AlphaFoldDB" id="A0A545TXU5"/>
<evidence type="ECO:0000256" key="9">
    <source>
        <dbReference type="ARBA" id="ARBA00023027"/>
    </source>
</evidence>
<feature type="domain" description="Proline utilization A proline dehydrogenase N-terminal" evidence="23">
    <location>
        <begin position="11"/>
        <end position="58"/>
    </location>
</feature>
<dbReference type="InterPro" id="IPR029041">
    <property type="entry name" value="FAD-linked_oxidoreductase-like"/>
</dbReference>
<evidence type="ECO:0000259" key="23">
    <source>
        <dbReference type="Pfam" id="PF18327"/>
    </source>
</evidence>
<dbReference type="Gene3D" id="1.20.5.550">
    <property type="entry name" value="Single Helix bin"/>
    <property type="match status" value="1"/>
</dbReference>
<evidence type="ECO:0000256" key="16">
    <source>
        <dbReference type="ARBA" id="ARBA00060889"/>
    </source>
</evidence>
<dbReference type="InterPro" id="IPR025703">
    <property type="entry name" value="Bifunct_PutA"/>
</dbReference>
<comment type="similarity">
    <text evidence="16 18">In the N-terminal section; belongs to the proline dehydrogenase family.</text>
</comment>
<evidence type="ECO:0000256" key="12">
    <source>
        <dbReference type="ARBA" id="ARBA00023163"/>
    </source>
</evidence>
<evidence type="ECO:0000256" key="18">
    <source>
        <dbReference type="PIRNR" id="PIRNR000197"/>
    </source>
</evidence>
<dbReference type="GO" id="GO:0003677">
    <property type="term" value="F:DNA binding"/>
    <property type="evidence" value="ECO:0007669"/>
    <property type="project" value="UniProtKB-KW"/>
</dbReference>
<dbReference type="PROSITE" id="PS00070">
    <property type="entry name" value="ALDEHYDE_DEHYDR_CYS"/>
    <property type="match status" value="1"/>
</dbReference>
<dbReference type="Pfam" id="PF01619">
    <property type="entry name" value="Pro_dh"/>
    <property type="match status" value="1"/>
</dbReference>
<dbReference type="InterPro" id="IPR015590">
    <property type="entry name" value="Aldehyde_DH_dom"/>
</dbReference>
<comment type="catalytic activity">
    <reaction evidence="15 18">
        <text>L-proline + a quinone = (S)-1-pyrroline-5-carboxylate + a quinol + H(+)</text>
        <dbReference type="Rhea" id="RHEA:23784"/>
        <dbReference type="ChEBI" id="CHEBI:15378"/>
        <dbReference type="ChEBI" id="CHEBI:17388"/>
        <dbReference type="ChEBI" id="CHEBI:24646"/>
        <dbReference type="ChEBI" id="CHEBI:60039"/>
        <dbReference type="ChEBI" id="CHEBI:132124"/>
        <dbReference type="EC" id="1.5.5.2"/>
    </reaction>
</comment>
<evidence type="ECO:0000259" key="20">
    <source>
        <dbReference type="Pfam" id="PF00171"/>
    </source>
</evidence>
<evidence type="ECO:0000256" key="17">
    <source>
        <dbReference type="ARBA" id="ARBA00060911"/>
    </source>
</evidence>
<comment type="pathway">
    <text evidence="3 18">Amino-acid degradation; L-proline degradation into L-glutamate; L-glutamate from L-proline: step 2/2.</text>
</comment>
<dbReference type="InterPro" id="IPR016163">
    <property type="entry name" value="Ald_DH_C"/>
</dbReference>
<dbReference type="InterPro" id="IPR005933">
    <property type="entry name" value="PutA_C"/>
</dbReference>
<dbReference type="Pfam" id="PF00171">
    <property type="entry name" value="Aldedh"/>
    <property type="match status" value="1"/>
</dbReference>
<keyword evidence="13" id="KW-0511">Multifunctional enzyme</keyword>
<feature type="active site" evidence="19">
    <location>
        <position position="802"/>
    </location>
</feature>
<evidence type="ECO:0000256" key="1">
    <source>
        <dbReference type="ARBA" id="ARBA00001974"/>
    </source>
</evidence>
<keyword evidence="5 18" id="KW-0285">Flavoprotein</keyword>
<dbReference type="GO" id="GO:0009898">
    <property type="term" value="C:cytoplasmic side of plasma membrane"/>
    <property type="evidence" value="ECO:0007669"/>
    <property type="project" value="TreeGrafter"/>
</dbReference>
<keyword evidence="11 18" id="KW-0238">DNA-binding</keyword>
<keyword evidence="10 18" id="KW-0642">Proline metabolism</keyword>
<evidence type="ECO:0000256" key="19">
    <source>
        <dbReference type="PIRSR" id="PIRSR000197-1"/>
    </source>
</evidence>